<sequence length="294" mass="31802">MHVLRRRRFRQAAVQAVVVYLLLVLLLVVQTLSAGGDAIAALRRLTFPVSAVVGFVVPAGLPPVAVVLVLAATLAAQAWLICVVVRGPVTRPEDADAGTAGDPRVRVVRWSLYSLAAGAFLSHLVPLPYSVVVLLATLLQGWVMMRFPDVLRRTGRFHRTLMLSTGLIGAGATCLRALDIAFVLPGTAGAMALTLVKLVQFLGFVWLAFVVAAQMRERRWSTLTVLLGWISVLVGAFAFCLDNFFDFGIHEPPVFTFGQLHAVVAILWEVRSAHELAPGRTEDGRAALHKTPDA</sequence>
<keyword evidence="1" id="KW-0472">Membrane</keyword>
<accession>A0ABQ4FFK5</accession>
<keyword evidence="3" id="KW-1185">Reference proteome</keyword>
<organism evidence="2 3">
    <name type="scientific">Microbispora amethystogenes</name>
    <dbReference type="NCBI Taxonomy" id="1427754"/>
    <lineage>
        <taxon>Bacteria</taxon>
        <taxon>Bacillati</taxon>
        <taxon>Actinomycetota</taxon>
        <taxon>Actinomycetes</taxon>
        <taxon>Streptosporangiales</taxon>
        <taxon>Streptosporangiaceae</taxon>
        <taxon>Microbispora</taxon>
    </lineage>
</organism>
<comment type="caution">
    <text evidence="2">The sequence shown here is derived from an EMBL/GenBank/DDBJ whole genome shotgun (WGS) entry which is preliminary data.</text>
</comment>
<name>A0ABQ4FFK5_9ACTN</name>
<keyword evidence="1" id="KW-0812">Transmembrane</keyword>
<evidence type="ECO:0000313" key="2">
    <source>
        <dbReference type="EMBL" id="GIH33601.1"/>
    </source>
</evidence>
<keyword evidence="1" id="KW-1133">Transmembrane helix</keyword>
<protein>
    <submittedName>
        <fullName evidence="2">Uncharacterized protein</fullName>
    </submittedName>
</protein>
<evidence type="ECO:0000256" key="1">
    <source>
        <dbReference type="SAM" id="Phobius"/>
    </source>
</evidence>
<reference evidence="2 3" key="1">
    <citation type="submission" date="2021-01" db="EMBL/GenBank/DDBJ databases">
        <title>Whole genome shotgun sequence of Microbispora amethystogenes NBRC 101907.</title>
        <authorList>
            <person name="Komaki H."/>
            <person name="Tamura T."/>
        </authorList>
    </citation>
    <scope>NUCLEOTIDE SEQUENCE [LARGE SCALE GENOMIC DNA]</scope>
    <source>
        <strain evidence="2 3">NBRC 101907</strain>
    </source>
</reference>
<dbReference type="RefSeq" id="WP_204286577.1">
    <property type="nucleotide sequence ID" value="NZ_BAABEJ010000014.1"/>
</dbReference>
<feature type="transmembrane region" description="Helical" evidence="1">
    <location>
        <begin position="12"/>
        <end position="32"/>
    </location>
</feature>
<proteinExistence type="predicted"/>
<feature type="transmembrane region" description="Helical" evidence="1">
    <location>
        <begin position="190"/>
        <end position="213"/>
    </location>
</feature>
<feature type="transmembrane region" description="Helical" evidence="1">
    <location>
        <begin position="160"/>
        <end position="184"/>
    </location>
</feature>
<feature type="transmembrane region" description="Helical" evidence="1">
    <location>
        <begin position="225"/>
        <end position="245"/>
    </location>
</feature>
<gene>
    <name evidence="2" type="ORF">Mam01_37650</name>
</gene>
<dbReference type="Proteomes" id="UP000651728">
    <property type="component" value="Unassembled WGS sequence"/>
</dbReference>
<evidence type="ECO:0000313" key="3">
    <source>
        <dbReference type="Proteomes" id="UP000651728"/>
    </source>
</evidence>
<dbReference type="EMBL" id="BOOB01000027">
    <property type="protein sequence ID" value="GIH33601.1"/>
    <property type="molecule type" value="Genomic_DNA"/>
</dbReference>